<evidence type="ECO:0000313" key="2">
    <source>
        <dbReference type="Proteomes" id="UP001222325"/>
    </source>
</evidence>
<protein>
    <submittedName>
        <fullName evidence="1">Uncharacterized protein</fullName>
    </submittedName>
</protein>
<organism evidence="1 2">
    <name type="scientific">Mycena belliarum</name>
    <dbReference type="NCBI Taxonomy" id="1033014"/>
    <lineage>
        <taxon>Eukaryota</taxon>
        <taxon>Fungi</taxon>
        <taxon>Dikarya</taxon>
        <taxon>Basidiomycota</taxon>
        <taxon>Agaricomycotina</taxon>
        <taxon>Agaricomycetes</taxon>
        <taxon>Agaricomycetidae</taxon>
        <taxon>Agaricales</taxon>
        <taxon>Marasmiineae</taxon>
        <taxon>Mycenaceae</taxon>
        <taxon>Mycena</taxon>
    </lineage>
</organism>
<dbReference type="Proteomes" id="UP001222325">
    <property type="component" value="Unassembled WGS sequence"/>
</dbReference>
<proteinExistence type="predicted"/>
<comment type="caution">
    <text evidence="1">The sequence shown here is derived from an EMBL/GenBank/DDBJ whole genome shotgun (WGS) entry which is preliminary data.</text>
</comment>
<keyword evidence="2" id="KW-1185">Reference proteome</keyword>
<sequence length="56" mass="5930">MPHRTCGLQIALYDPQVVIGTGPDDLPLGDAKPTVSIRGARLVAGVEQEAMTKQTL</sequence>
<reference evidence="1" key="1">
    <citation type="submission" date="2023-03" db="EMBL/GenBank/DDBJ databases">
        <title>Massive genome expansion in bonnet fungi (Mycena s.s.) driven by repeated elements and novel gene families across ecological guilds.</title>
        <authorList>
            <consortium name="Lawrence Berkeley National Laboratory"/>
            <person name="Harder C.B."/>
            <person name="Miyauchi S."/>
            <person name="Viragh M."/>
            <person name="Kuo A."/>
            <person name="Thoen E."/>
            <person name="Andreopoulos B."/>
            <person name="Lu D."/>
            <person name="Skrede I."/>
            <person name="Drula E."/>
            <person name="Henrissat B."/>
            <person name="Morin E."/>
            <person name="Kohler A."/>
            <person name="Barry K."/>
            <person name="LaButti K."/>
            <person name="Morin E."/>
            <person name="Salamov A."/>
            <person name="Lipzen A."/>
            <person name="Mereny Z."/>
            <person name="Hegedus B."/>
            <person name="Baldrian P."/>
            <person name="Stursova M."/>
            <person name="Weitz H."/>
            <person name="Taylor A."/>
            <person name="Grigoriev I.V."/>
            <person name="Nagy L.G."/>
            <person name="Martin F."/>
            <person name="Kauserud H."/>
        </authorList>
    </citation>
    <scope>NUCLEOTIDE SEQUENCE</scope>
    <source>
        <strain evidence="1">CBHHK173m</strain>
    </source>
</reference>
<dbReference type="EMBL" id="JARJCN010000007">
    <property type="protein sequence ID" value="KAJ7099388.1"/>
    <property type="molecule type" value="Genomic_DNA"/>
</dbReference>
<gene>
    <name evidence="1" type="ORF">B0H15DRAFT_944798</name>
</gene>
<accession>A0AAD6UE03</accession>
<evidence type="ECO:0000313" key="1">
    <source>
        <dbReference type="EMBL" id="KAJ7099388.1"/>
    </source>
</evidence>
<name>A0AAD6UE03_9AGAR</name>
<dbReference type="AlphaFoldDB" id="A0AAD6UE03"/>